<evidence type="ECO:0000313" key="2">
    <source>
        <dbReference type="EMBL" id="RMX43000.1"/>
    </source>
</evidence>
<feature type="region of interest" description="Disordered" evidence="1">
    <location>
        <begin position="594"/>
        <end position="663"/>
    </location>
</feature>
<feature type="compositionally biased region" description="Basic residues" evidence="1">
    <location>
        <begin position="503"/>
        <end position="518"/>
    </location>
</feature>
<gene>
    <name evidence="2" type="ORF">pdam_00001843</name>
</gene>
<feature type="compositionally biased region" description="Polar residues" evidence="1">
    <location>
        <begin position="248"/>
        <end position="257"/>
    </location>
</feature>
<dbReference type="EMBL" id="RCHS01003247">
    <property type="protein sequence ID" value="RMX43000.1"/>
    <property type="molecule type" value="Genomic_DNA"/>
</dbReference>
<proteinExistence type="predicted"/>
<accession>A0A3M6TNP5</accession>
<feature type="region of interest" description="Disordered" evidence="1">
    <location>
        <begin position="1"/>
        <end position="34"/>
    </location>
</feature>
<feature type="region of interest" description="Disordered" evidence="1">
    <location>
        <begin position="68"/>
        <end position="266"/>
    </location>
</feature>
<feature type="region of interest" description="Disordered" evidence="1">
    <location>
        <begin position="322"/>
        <end position="344"/>
    </location>
</feature>
<feature type="compositionally biased region" description="Low complexity" evidence="1">
    <location>
        <begin position="158"/>
        <end position="174"/>
    </location>
</feature>
<dbReference type="InterPro" id="IPR037646">
    <property type="entry name" value="PROSER3"/>
</dbReference>
<comment type="caution">
    <text evidence="2">The sequence shown here is derived from an EMBL/GenBank/DDBJ whole genome shotgun (WGS) entry which is preliminary data.</text>
</comment>
<feature type="region of interest" description="Disordered" evidence="1">
    <location>
        <begin position="497"/>
        <end position="562"/>
    </location>
</feature>
<feature type="compositionally biased region" description="Polar residues" evidence="1">
    <location>
        <begin position="645"/>
        <end position="654"/>
    </location>
</feature>
<feature type="compositionally biased region" description="Polar residues" evidence="1">
    <location>
        <begin position="73"/>
        <end position="85"/>
    </location>
</feature>
<sequence length="663" mass="75117">MEMDVRKSGDPFQVDPLPKTFYHPSKQRELSEDERKLCLSPDNKMEHFIKNPEDEKFLRKTNQIRIHEIPTRENGTTVMDHSSSSKFDEYIHRFRNNPPSSRQERDRMYLDSGEGGEFWWLSPSPPSSSTPKDGTPKERNLPFPPQSLSPKQKRTTARRASSSPTSPVSKTRSTLSPSTKSSFDGLDLQTAELQQRAKALLEKSESTLETSSTDLPIPSRRAHREAPKKKPPKEAPFQAPSKPAPIQLTDNLTQRQPHSAPPPEEDILYQWRLARKIERAQEHVTKRGPARSTFLLEPSQPRFIGARPEESLGLFGKARIPKPTSALCPSERDFLDPQSGLEVSDLPSTRMQTRLETPSTLLADQEGRSARLIPPHPSTMLLPGAPVVSAGAAQGSQPITETENDAHGSGPRTSVPSSEQITRQEILGQGQSKLVQEQMQFEQADVPSHVHLSCDILPCPHQKALIEKGRSDPTVKLPLSYPVVELMKEELALPERDLDRVNKPSRKTVRESHKKRQLRGKDTTEDKQKSQIELHHVEQDGQKRRAHQKQKPKREVSRETTATDVLTGVVSQRLFATPQSSTSSLTISDDSLQQREYHEQHHKDNEENSNPDSNSDDNEFPDDEVLKILRQRQRKYRDQLRQIDNILNQQSTDQPPARKTKDN</sequence>
<dbReference type="PANTHER" id="PTHR22045:SF6">
    <property type="entry name" value="PROLINE AND SERINE-RICH PROTEIN 3"/>
    <property type="match status" value="1"/>
</dbReference>
<feature type="compositionally biased region" description="Acidic residues" evidence="1">
    <location>
        <begin position="614"/>
        <end position="623"/>
    </location>
</feature>
<dbReference type="PANTHER" id="PTHR22045">
    <property type="entry name" value="PROLINE AND SERINE-RICH PROTEIN 3"/>
    <property type="match status" value="1"/>
</dbReference>
<evidence type="ECO:0000256" key="1">
    <source>
        <dbReference type="SAM" id="MobiDB-lite"/>
    </source>
</evidence>
<protein>
    <submittedName>
        <fullName evidence="2">Uncharacterized protein</fullName>
    </submittedName>
</protein>
<dbReference type="Proteomes" id="UP000275408">
    <property type="component" value="Unassembled WGS sequence"/>
</dbReference>
<dbReference type="AlphaFoldDB" id="A0A3M6TNP5"/>
<dbReference type="OrthoDB" id="10043502at2759"/>
<feature type="compositionally biased region" description="Basic and acidic residues" evidence="1">
    <location>
        <begin position="519"/>
        <end position="543"/>
    </location>
</feature>
<name>A0A3M6TNP5_POCDA</name>
<feature type="compositionally biased region" description="Basic and acidic residues" evidence="1">
    <location>
        <begin position="594"/>
        <end position="606"/>
    </location>
</feature>
<reference evidence="2 3" key="1">
    <citation type="journal article" date="2018" name="Sci. Rep.">
        <title>Comparative analysis of the Pocillopora damicornis genome highlights role of immune system in coral evolution.</title>
        <authorList>
            <person name="Cunning R."/>
            <person name="Bay R.A."/>
            <person name="Gillette P."/>
            <person name="Baker A.C."/>
            <person name="Traylor-Knowles N."/>
        </authorList>
    </citation>
    <scope>NUCLEOTIDE SEQUENCE [LARGE SCALE GENOMIC DNA]</scope>
    <source>
        <strain evidence="2">RSMAS</strain>
        <tissue evidence="2">Whole animal</tissue>
    </source>
</reference>
<dbReference type="STRING" id="46731.A0A3M6TNP5"/>
<evidence type="ECO:0000313" key="3">
    <source>
        <dbReference type="Proteomes" id="UP000275408"/>
    </source>
</evidence>
<keyword evidence="3" id="KW-1185">Reference proteome</keyword>
<feature type="compositionally biased region" description="Basic residues" evidence="1">
    <location>
        <begin position="220"/>
        <end position="231"/>
    </location>
</feature>
<organism evidence="2 3">
    <name type="scientific">Pocillopora damicornis</name>
    <name type="common">Cauliflower coral</name>
    <name type="synonym">Millepora damicornis</name>
    <dbReference type="NCBI Taxonomy" id="46731"/>
    <lineage>
        <taxon>Eukaryota</taxon>
        <taxon>Metazoa</taxon>
        <taxon>Cnidaria</taxon>
        <taxon>Anthozoa</taxon>
        <taxon>Hexacorallia</taxon>
        <taxon>Scleractinia</taxon>
        <taxon>Astrocoeniina</taxon>
        <taxon>Pocilloporidae</taxon>
        <taxon>Pocillopora</taxon>
    </lineage>
</organism>
<feature type="region of interest" description="Disordered" evidence="1">
    <location>
        <begin position="390"/>
        <end position="419"/>
    </location>
</feature>